<gene>
    <name evidence="1" type="ORF">L1987_10117</name>
</gene>
<reference evidence="1 2" key="2">
    <citation type="journal article" date="2022" name="Mol. Ecol. Resour.">
        <title>The genomes of chicory, endive, great burdock and yacon provide insights into Asteraceae paleo-polyploidization history and plant inulin production.</title>
        <authorList>
            <person name="Fan W."/>
            <person name="Wang S."/>
            <person name="Wang H."/>
            <person name="Wang A."/>
            <person name="Jiang F."/>
            <person name="Liu H."/>
            <person name="Zhao H."/>
            <person name="Xu D."/>
            <person name="Zhang Y."/>
        </authorList>
    </citation>
    <scope>NUCLEOTIDE SEQUENCE [LARGE SCALE GENOMIC DNA]</scope>
    <source>
        <strain evidence="2">cv. Yunnan</strain>
        <tissue evidence="1">Leaves</tissue>
    </source>
</reference>
<reference evidence="2" key="1">
    <citation type="journal article" date="2022" name="Mol. Ecol. Resour.">
        <title>The genomes of chicory, endive, great burdock and yacon provide insights into Asteraceae palaeo-polyploidization history and plant inulin production.</title>
        <authorList>
            <person name="Fan W."/>
            <person name="Wang S."/>
            <person name="Wang H."/>
            <person name="Wang A."/>
            <person name="Jiang F."/>
            <person name="Liu H."/>
            <person name="Zhao H."/>
            <person name="Xu D."/>
            <person name="Zhang Y."/>
        </authorList>
    </citation>
    <scope>NUCLEOTIDE SEQUENCE [LARGE SCALE GENOMIC DNA]</scope>
    <source>
        <strain evidence="2">cv. Yunnan</strain>
    </source>
</reference>
<evidence type="ECO:0000313" key="1">
    <source>
        <dbReference type="EMBL" id="KAI3822526.1"/>
    </source>
</evidence>
<name>A0ACB9JR80_9ASTR</name>
<protein>
    <submittedName>
        <fullName evidence="1">Uncharacterized protein</fullName>
    </submittedName>
</protein>
<accession>A0ACB9JR80</accession>
<comment type="caution">
    <text evidence="1">The sequence shown here is derived from an EMBL/GenBank/DDBJ whole genome shotgun (WGS) entry which is preliminary data.</text>
</comment>
<organism evidence="1 2">
    <name type="scientific">Smallanthus sonchifolius</name>
    <dbReference type="NCBI Taxonomy" id="185202"/>
    <lineage>
        <taxon>Eukaryota</taxon>
        <taxon>Viridiplantae</taxon>
        <taxon>Streptophyta</taxon>
        <taxon>Embryophyta</taxon>
        <taxon>Tracheophyta</taxon>
        <taxon>Spermatophyta</taxon>
        <taxon>Magnoliopsida</taxon>
        <taxon>eudicotyledons</taxon>
        <taxon>Gunneridae</taxon>
        <taxon>Pentapetalae</taxon>
        <taxon>asterids</taxon>
        <taxon>campanulids</taxon>
        <taxon>Asterales</taxon>
        <taxon>Asteraceae</taxon>
        <taxon>Asteroideae</taxon>
        <taxon>Heliantheae alliance</taxon>
        <taxon>Millerieae</taxon>
        <taxon>Smallanthus</taxon>
    </lineage>
</organism>
<evidence type="ECO:0000313" key="2">
    <source>
        <dbReference type="Proteomes" id="UP001056120"/>
    </source>
</evidence>
<dbReference type="Proteomes" id="UP001056120">
    <property type="component" value="Linkage Group LG03"/>
</dbReference>
<sequence>MITIEDVIEELLQATSTDIPSGLINRRLQFLRNMSIIKYPYFHLSCSQFILVLLVVVCQMHSIASIWVY</sequence>
<dbReference type="EMBL" id="CM042020">
    <property type="protein sequence ID" value="KAI3822526.1"/>
    <property type="molecule type" value="Genomic_DNA"/>
</dbReference>
<keyword evidence="2" id="KW-1185">Reference proteome</keyword>
<proteinExistence type="predicted"/>